<dbReference type="Pfam" id="PF06133">
    <property type="entry name" value="Com_YlbF"/>
    <property type="match status" value="1"/>
</dbReference>
<evidence type="ECO:0008006" key="3">
    <source>
        <dbReference type="Google" id="ProtNLM"/>
    </source>
</evidence>
<dbReference type="STRING" id="708126.BW727_100627"/>
<dbReference type="AlphaFoldDB" id="A0A1S6INB9"/>
<dbReference type="InterPro" id="IPR016783">
    <property type="entry name" value="Biofilm_formation_YmcA"/>
</dbReference>
<accession>A0A1S6INB9</accession>
<dbReference type="KEGG" id="jda:BW727_100627"/>
<protein>
    <recommendedName>
        <fullName evidence="3">YlbF family regulator</fullName>
    </recommendedName>
</protein>
<dbReference type="InterPro" id="IPR010368">
    <property type="entry name" value="Com_YlbF"/>
</dbReference>
<proteinExistence type="predicted"/>
<dbReference type="PIRSF" id="PIRSF021287">
    <property type="entry name" value="Biofilm_formation_YmcA"/>
    <property type="match status" value="1"/>
</dbReference>
<dbReference type="Gene3D" id="1.20.1500.10">
    <property type="entry name" value="YheA/YmcA-like"/>
    <property type="match status" value="1"/>
</dbReference>
<dbReference type="EMBL" id="CP019728">
    <property type="protein sequence ID" value="AQS53020.1"/>
    <property type="molecule type" value="Genomic_DNA"/>
</dbReference>
<dbReference type="InterPro" id="IPR023378">
    <property type="entry name" value="YheA/YmcA-like_dom_sf"/>
</dbReference>
<dbReference type="PANTHER" id="PTHR38448">
    <property type="entry name" value="REGULATORY PROTEIN YLBF-RELATED"/>
    <property type="match status" value="1"/>
</dbReference>
<dbReference type="InterPro" id="IPR052767">
    <property type="entry name" value="Bact_com_dev_regulator"/>
</dbReference>
<name>A0A1S6INB9_9LACT</name>
<dbReference type="PANTHER" id="PTHR38448:SF1">
    <property type="entry name" value="YLBF FAMILY REGULATOR"/>
    <property type="match status" value="1"/>
</dbReference>
<organism evidence="1 2">
    <name type="scientific">Jeotgalibaca dankookensis</name>
    <dbReference type="NCBI Taxonomy" id="708126"/>
    <lineage>
        <taxon>Bacteria</taxon>
        <taxon>Bacillati</taxon>
        <taxon>Bacillota</taxon>
        <taxon>Bacilli</taxon>
        <taxon>Lactobacillales</taxon>
        <taxon>Carnobacteriaceae</taxon>
        <taxon>Jeotgalibaca</taxon>
    </lineage>
</organism>
<evidence type="ECO:0000313" key="2">
    <source>
        <dbReference type="Proteomes" id="UP000188993"/>
    </source>
</evidence>
<dbReference type="SUPFAM" id="SSF158622">
    <property type="entry name" value="YheA/YmcA-like"/>
    <property type="match status" value="1"/>
</dbReference>
<dbReference type="Proteomes" id="UP000188993">
    <property type="component" value="Chromosome"/>
</dbReference>
<sequence length="121" mass="14552">MEPTIDQIEPRIAKELDQLITMLANKEEIVRYKELEKYVHENKWINHTIEQIKKKQKELVQFEHYDKPEAHKKALEELAELNRLLDENITVKAYRASLEEANDIVQFIFKKMQDEIDMIND</sequence>
<evidence type="ECO:0000313" key="1">
    <source>
        <dbReference type="EMBL" id="AQS53020.1"/>
    </source>
</evidence>
<keyword evidence="2" id="KW-1185">Reference proteome</keyword>
<dbReference type="RefSeq" id="WP_062472099.1">
    <property type="nucleotide sequence ID" value="NZ_BBYN01000037.1"/>
</dbReference>
<dbReference type="OrthoDB" id="2167788at2"/>
<reference evidence="1 2" key="1">
    <citation type="journal article" date="2014" name="Int. J. Syst. Evol. Microbiol.">
        <title>Jeotgalibaca dankookensis gen. nov., sp. nov., a member of the family Carnobacteriaceae, isolated from seujeot (Korean traditional food).</title>
        <authorList>
            <person name="Lee D.G."/>
            <person name="Trujillo M.E."/>
            <person name="Kang H."/>
            <person name="Ahn T.Y."/>
        </authorList>
    </citation>
    <scope>NUCLEOTIDE SEQUENCE [LARGE SCALE GENOMIC DNA]</scope>
    <source>
        <strain evidence="1 2">EX-07</strain>
    </source>
</reference>
<gene>
    <name evidence="1" type="ORF">BW727_100627</name>
</gene>